<reference evidence="2" key="5">
    <citation type="submission" date="2015-06" db="UniProtKB">
        <authorList>
            <consortium name="EnsemblFungi"/>
        </authorList>
    </citation>
    <scope>IDENTIFICATION</scope>
    <source>
        <strain evidence="2">ATCC 64411</strain>
    </source>
</reference>
<proteinExistence type="predicted"/>
<reference evidence="1" key="1">
    <citation type="submission" date="2010-05" db="EMBL/GenBank/DDBJ databases">
        <title>The Genome Sequence of Magnaporthe poae strain ATCC 64411.</title>
        <authorList>
            <consortium name="The Broad Institute Genome Sequencing Platform"/>
            <consortium name="Broad Institute Genome Sequencing Center for Infectious Disease"/>
            <person name="Ma L.-J."/>
            <person name="Dead R."/>
            <person name="Young S."/>
            <person name="Zeng Q."/>
            <person name="Koehrsen M."/>
            <person name="Alvarado L."/>
            <person name="Berlin A."/>
            <person name="Chapman S.B."/>
            <person name="Chen Z."/>
            <person name="Freedman E."/>
            <person name="Gellesch M."/>
            <person name="Goldberg J."/>
            <person name="Griggs A."/>
            <person name="Gujja S."/>
            <person name="Heilman E.R."/>
            <person name="Heiman D."/>
            <person name="Hepburn T."/>
            <person name="Howarth C."/>
            <person name="Jen D."/>
            <person name="Larson L."/>
            <person name="Mehta T."/>
            <person name="Neiman D."/>
            <person name="Pearson M."/>
            <person name="Roberts A."/>
            <person name="Saif S."/>
            <person name="Shea T."/>
            <person name="Shenoy N."/>
            <person name="Sisk P."/>
            <person name="Stolte C."/>
            <person name="Sykes S."/>
            <person name="Walk T."/>
            <person name="White J."/>
            <person name="Yandava C."/>
            <person name="Haas B."/>
            <person name="Nusbaum C."/>
            <person name="Birren B."/>
        </authorList>
    </citation>
    <scope>NUCLEOTIDE SEQUENCE</scope>
    <source>
        <strain evidence="1">ATCC 64411</strain>
    </source>
</reference>
<dbReference type="Proteomes" id="UP000011715">
    <property type="component" value="Unassembled WGS sequence"/>
</dbReference>
<gene>
    <name evidence="1" type="ORF">MAPG_07137</name>
</gene>
<reference evidence="1" key="3">
    <citation type="submission" date="2011-03" db="EMBL/GenBank/DDBJ databases">
        <title>Annotation of Magnaporthe poae ATCC 64411.</title>
        <authorList>
            <person name="Ma L.-J."/>
            <person name="Dead R."/>
            <person name="Young S.K."/>
            <person name="Zeng Q."/>
            <person name="Gargeya S."/>
            <person name="Fitzgerald M."/>
            <person name="Haas B."/>
            <person name="Abouelleil A."/>
            <person name="Alvarado L."/>
            <person name="Arachchi H.M."/>
            <person name="Berlin A."/>
            <person name="Brown A."/>
            <person name="Chapman S.B."/>
            <person name="Chen Z."/>
            <person name="Dunbar C."/>
            <person name="Freedman E."/>
            <person name="Gearin G."/>
            <person name="Gellesch M."/>
            <person name="Goldberg J."/>
            <person name="Griggs A."/>
            <person name="Gujja S."/>
            <person name="Heiman D."/>
            <person name="Howarth C."/>
            <person name="Larson L."/>
            <person name="Lui A."/>
            <person name="MacDonald P.J.P."/>
            <person name="Mehta T."/>
            <person name="Montmayeur A."/>
            <person name="Murphy C."/>
            <person name="Neiman D."/>
            <person name="Pearson M."/>
            <person name="Priest M."/>
            <person name="Roberts A."/>
            <person name="Saif S."/>
            <person name="Shea T."/>
            <person name="Shenoy N."/>
            <person name="Sisk P."/>
            <person name="Stolte C."/>
            <person name="Sykes S."/>
            <person name="Yandava C."/>
            <person name="Wortman J."/>
            <person name="Nusbaum C."/>
            <person name="Birren B."/>
        </authorList>
    </citation>
    <scope>NUCLEOTIDE SEQUENCE</scope>
    <source>
        <strain evidence="1">ATCC 64411</strain>
    </source>
</reference>
<evidence type="ECO:0000313" key="1">
    <source>
        <dbReference type="EMBL" id="KLU88150.1"/>
    </source>
</evidence>
<name>A0A0C4E3W2_MAGP6</name>
<protein>
    <submittedName>
        <fullName evidence="1 2">Uncharacterized protein</fullName>
    </submittedName>
</protein>
<sequence>GSTGLKKTSRPPSAGCWCWLEAPARASGRRPSLPNVDASASLPCPAVAPPRCEWTGWALESGRITVAGGKRSRLGPINWLGAELRWGDLAKRDQCLFFLYWVRRPGWSNQQRPSHPSARASFWGFGAPILQAASCGCVDRVGLAAARHPFRTTTLVGLSTKMDGNVLVFTVLAWLESVPSLTNLAGLGSGITSNVERRLWRLLPCHLGVIAPQGKDKVQSDSAVYA</sequence>
<dbReference type="EnsemblFungi" id="MAPG_07137T0">
    <property type="protein sequence ID" value="MAPG_07137T0"/>
    <property type="gene ID" value="MAPG_07137"/>
</dbReference>
<reference evidence="3" key="2">
    <citation type="submission" date="2010-05" db="EMBL/GenBank/DDBJ databases">
        <title>The genome sequence of Magnaporthe poae strain ATCC 64411.</title>
        <authorList>
            <person name="Ma L.-J."/>
            <person name="Dead R."/>
            <person name="Young S."/>
            <person name="Zeng Q."/>
            <person name="Koehrsen M."/>
            <person name="Alvarado L."/>
            <person name="Berlin A."/>
            <person name="Chapman S.B."/>
            <person name="Chen Z."/>
            <person name="Freedman E."/>
            <person name="Gellesch M."/>
            <person name="Goldberg J."/>
            <person name="Griggs A."/>
            <person name="Gujja S."/>
            <person name="Heilman E.R."/>
            <person name="Heiman D."/>
            <person name="Hepburn T."/>
            <person name="Howarth C."/>
            <person name="Jen D."/>
            <person name="Larson L."/>
            <person name="Mehta T."/>
            <person name="Neiman D."/>
            <person name="Pearson M."/>
            <person name="Roberts A."/>
            <person name="Saif S."/>
            <person name="Shea T."/>
            <person name="Shenoy N."/>
            <person name="Sisk P."/>
            <person name="Stolte C."/>
            <person name="Sykes S."/>
            <person name="Walk T."/>
            <person name="White J."/>
            <person name="Yandava C."/>
            <person name="Haas B."/>
            <person name="Nusbaum C."/>
            <person name="Birren B."/>
        </authorList>
    </citation>
    <scope>NUCLEOTIDE SEQUENCE [LARGE SCALE GENOMIC DNA]</scope>
    <source>
        <strain evidence="3">ATCC 64411 / 73-15</strain>
    </source>
</reference>
<evidence type="ECO:0000313" key="2">
    <source>
        <dbReference type="EnsemblFungi" id="MAPG_07137T0"/>
    </source>
</evidence>
<keyword evidence="3" id="KW-1185">Reference proteome</keyword>
<reference evidence="2" key="4">
    <citation type="journal article" date="2015" name="G3 (Bethesda)">
        <title>Genome sequences of three phytopathogenic species of the Magnaporthaceae family of fungi.</title>
        <authorList>
            <person name="Okagaki L.H."/>
            <person name="Nunes C.C."/>
            <person name="Sailsbery J."/>
            <person name="Clay B."/>
            <person name="Brown D."/>
            <person name="John T."/>
            <person name="Oh Y."/>
            <person name="Young N."/>
            <person name="Fitzgerald M."/>
            <person name="Haas B.J."/>
            <person name="Zeng Q."/>
            <person name="Young S."/>
            <person name="Adiconis X."/>
            <person name="Fan L."/>
            <person name="Levin J.Z."/>
            <person name="Mitchell T.K."/>
            <person name="Okubara P.A."/>
            <person name="Farman M.L."/>
            <person name="Kohn L.M."/>
            <person name="Birren B."/>
            <person name="Ma L.-J."/>
            <person name="Dean R.A."/>
        </authorList>
    </citation>
    <scope>NUCLEOTIDE SEQUENCE</scope>
    <source>
        <strain evidence="2">ATCC 64411 / 73-15</strain>
    </source>
</reference>
<dbReference type="VEuPathDB" id="FungiDB:MAPG_07137"/>
<dbReference type="EMBL" id="ADBL01001724">
    <property type="status" value="NOT_ANNOTATED_CDS"/>
    <property type="molecule type" value="Genomic_DNA"/>
</dbReference>
<dbReference type="AlphaFoldDB" id="A0A0C4E3W2"/>
<evidence type="ECO:0000313" key="3">
    <source>
        <dbReference type="Proteomes" id="UP000011715"/>
    </source>
</evidence>
<accession>A0A0C4E3W2</accession>
<dbReference type="EMBL" id="GL876971">
    <property type="protein sequence ID" value="KLU88150.1"/>
    <property type="molecule type" value="Genomic_DNA"/>
</dbReference>
<organism evidence="2 3">
    <name type="scientific">Magnaporthiopsis poae (strain ATCC 64411 / 73-15)</name>
    <name type="common">Kentucky bluegrass fungus</name>
    <name type="synonym">Magnaporthe poae</name>
    <dbReference type="NCBI Taxonomy" id="644358"/>
    <lineage>
        <taxon>Eukaryota</taxon>
        <taxon>Fungi</taxon>
        <taxon>Dikarya</taxon>
        <taxon>Ascomycota</taxon>
        <taxon>Pezizomycotina</taxon>
        <taxon>Sordariomycetes</taxon>
        <taxon>Sordariomycetidae</taxon>
        <taxon>Magnaporthales</taxon>
        <taxon>Magnaporthaceae</taxon>
        <taxon>Magnaporthiopsis</taxon>
    </lineage>
</organism>